<name>A0ACC1DKL1_9NEOP</name>
<reference evidence="1 2" key="1">
    <citation type="journal article" date="2021" name="Front. Genet.">
        <title>Chromosome-Level Genome Assembly Reveals Significant Gene Expansion in the Toll and IMD Signaling Pathways of Dendrolimus kikuchii.</title>
        <authorList>
            <person name="Zhou J."/>
            <person name="Wu P."/>
            <person name="Xiong Z."/>
            <person name="Liu N."/>
            <person name="Zhao N."/>
            <person name="Ji M."/>
            <person name="Qiu Y."/>
            <person name="Yang B."/>
        </authorList>
    </citation>
    <scope>NUCLEOTIDE SEQUENCE [LARGE SCALE GENOMIC DNA]</scope>
    <source>
        <strain evidence="1">Ann1</strain>
    </source>
</reference>
<evidence type="ECO:0000313" key="2">
    <source>
        <dbReference type="Proteomes" id="UP000824533"/>
    </source>
</evidence>
<dbReference type="Proteomes" id="UP000824533">
    <property type="component" value="Linkage Group LG01"/>
</dbReference>
<gene>
    <name evidence="1" type="ORF">K1T71_000783</name>
</gene>
<evidence type="ECO:0000313" key="1">
    <source>
        <dbReference type="EMBL" id="KAJ0184360.1"/>
    </source>
</evidence>
<comment type="caution">
    <text evidence="1">The sequence shown here is derived from an EMBL/GenBank/DDBJ whole genome shotgun (WGS) entry which is preliminary data.</text>
</comment>
<keyword evidence="2" id="KW-1185">Reference proteome</keyword>
<protein>
    <submittedName>
        <fullName evidence="1">Uncharacterized protein</fullName>
    </submittedName>
</protein>
<organism evidence="1 2">
    <name type="scientific">Dendrolimus kikuchii</name>
    <dbReference type="NCBI Taxonomy" id="765133"/>
    <lineage>
        <taxon>Eukaryota</taxon>
        <taxon>Metazoa</taxon>
        <taxon>Ecdysozoa</taxon>
        <taxon>Arthropoda</taxon>
        <taxon>Hexapoda</taxon>
        <taxon>Insecta</taxon>
        <taxon>Pterygota</taxon>
        <taxon>Neoptera</taxon>
        <taxon>Endopterygota</taxon>
        <taxon>Lepidoptera</taxon>
        <taxon>Glossata</taxon>
        <taxon>Ditrysia</taxon>
        <taxon>Bombycoidea</taxon>
        <taxon>Lasiocampidae</taxon>
        <taxon>Dendrolimus</taxon>
    </lineage>
</organism>
<dbReference type="EMBL" id="CM034387">
    <property type="protein sequence ID" value="KAJ0184360.1"/>
    <property type="molecule type" value="Genomic_DNA"/>
</dbReference>
<proteinExistence type="predicted"/>
<accession>A0ACC1DKL1</accession>
<sequence>MSQQSSSGRYVNVVPVAKIKKEVIDDVEDTVYCKICKKGYASEMALNNHARMEHTETYSNGDPTVWTQYVEHSPSKTKEPVYMDEIQLKTEEVISEMKPTNMMSLASNDVSYIIIKSDELTPNPPRRRGRGLKEDKNKSKDTQAISGPFECLDPGYHTLGFPTQLFVYTFMEFHFHVCGEGFQSTKGLSEHTSSVHVKLKPYECHVCHKRFTQLGGVLQHMRMHTGDRPFPCTFCSKAFTQKSGLDQHVRIHTKVRPYRCVVCTKTFSQSVHLKQHMRTHTQVAPFQCGFCDKRFKQSSHLNYHLKTHNPANMSENQKAKYSELIGLIAKEYVEVGMDQGEVECAEQEQSEVEMEIQETENEQEVEEEKVIVEGEEIWINVSMNE</sequence>